<evidence type="ECO:0000313" key="5">
    <source>
        <dbReference type="Proteomes" id="UP001187734"/>
    </source>
</evidence>
<protein>
    <recommendedName>
        <fullName evidence="3">SNF2 N-terminal domain-containing protein</fullName>
    </recommendedName>
</protein>
<evidence type="ECO:0000256" key="2">
    <source>
        <dbReference type="ARBA" id="ARBA00022840"/>
    </source>
</evidence>
<proteinExistence type="predicted"/>
<reference evidence="4" key="1">
    <citation type="submission" date="2018-03" db="EMBL/GenBank/DDBJ databases">
        <authorList>
            <person name="Guldener U."/>
        </authorList>
    </citation>
    <scope>NUCLEOTIDE SEQUENCE</scope>
</reference>
<dbReference type="GO" id="GO:0005524">
    <property type="term" value="F:ATP binding"/>
    <property type="evidence" value="ECO:0007669"/>
    <property type="project" value="InterPro"/>
</dbReference>
<keyword evidence="5" id="KW-1185">Reference proteome</keyword>
<name>A0AAE8MF63_9HYPO</name>
<dbReference type="AlphaFoldDB" id="A0AAE8MF63"/>
<evidence type="ECO:0000259" key="3">
    <source>
        <dbReference type="Pfam" id="PF00176"/>
    </source>
</evidence>
<sequence>MSTGETGNINGPCIPDRFMLILDKAYTIKNRESHIYQSISTLRYNFDSYLIITGTPLDNKWDNSYTLLSILRGHRITSFLLFQAAFLQSSPSGPGFPEGYHRARYIQILDACSLRRPQTVIEQEFPELHRKVIAQQYAYHPMLVKLKFETAALARAMRRNEGMDTTEQGDQEATDQLIKWKRKLEQDENWLSTSDVGAGRR</sequence>
<keyword evidence="2" id="KW-0067">ATP-binding</keyword>
<dbReference type="Pfam" id="PF00176">
    <property type="entry name" value="SNF2-rel_dom"/>
    <property type="match status" value="1"/>
</dbReference>
<dbReference type="Gene3D" id="3.40.50.10810">
    <property type="entry name" value="Tandem AAA-ATPase domain"/>
    <property type="match status" value="1"/>
</dbReference>
<dbReference type="Proteomes" id="UP001187734">
    <property type="component" value="Unassembled WGS sequence"/>
</dbReference>
<feature type="domain" description="SNF2 N-terminal" evidence="3">
    <location>
        <begin position="19"/>
        <end position="138"/>
    </location>
</feature>
<evidence type="ECO:0000313" key="4">
    <source>
        <dbReference type="EMBL" id="SPJ79981.1"/>
    </source>
</evidence>
<dbReference type="InterPro" id="IPR000330">
    <property type="entry name" value="SNF2_N"/>
</dbReference>
<organism evidence="4 5">
    <name type="scientific">Fusarium torulosum</name>
    <dbReference type="NCBI Taxonomy" id="33205"/>
    <lineage>
        <taxon>Eukaryota</taxon>
        <taxon>Fungi</taxon>
        <taxon>Dikarya</taxon>
        <taxon>Ascomycota</taxon>
        <taxon>Pezizomycotina</taxon>
        <taxon>Sordariomycetes</taxon>
        <taxon>Hypocreomycetidae</taxon>
        <taxon>Hypocreales</taxon>
        <taxon>Nectriaceae</taxon>
        <taxon>Fusarium</taxon>
    </lineage>
</organism>
<comment type="caution">
    <text evidence="4">The sequence shown here is derived from an EMBL/GenBank/DDBJ whole genome shotgun (WGS) entry which is preliminary data.</text>
</comment>
<evidence type="ECO:0000256" key="1">
    <source>
        <dbReference type="ARBA" id="ARBA00022741"/>
    </source>
</evidence>
<dbReference type="EMBL" id="ONZP01000290">
    <property type="protein sequence ID" value="SPJ79981.1"/>
    <property type="molecule type" value="Genomic_DNA"/>
</dbReference>
<gene>
    <name evidence="4" type="ORF">FTOL_08372</name>
</gene>
<keyword evidence="1" id="KW-0547">Nucleotide-binding</keyword>
<dbReference type="InterPro" id="IPR038718">
    <property type="entry name" value="SNF2-like_sf"/>
</dbReference>
<accession>A0AAE8MF63</accession>